<dbReference type="EMBL" id="HG806022">
    <property type="protein sequence ID" value="CDW56267.1"/>
    <property type="molecule type" value="Genomic_DNA"/>
</dbReference>
<gene>
    <name evidence="1" type="ORF">TTRE_0000454201</name>
</gene>
<dbReference type="Proteomes" id="UP000030665">
    <property type="component" value="Unassembled WGS sequence"/>
</dbReference>
<proteinExistence type="predicted"/>
<sequence length="121" mass="13696">MALDALLKLSETGTAFEQGQCRFLLGIGYLMKARKVVKNEEKEKMLTTSIEDMTEAASLFSLVKAPYHEKVALWYLAQTYHTLGRWQLRNENAEAFLALDEAHPGDCQMQFLAKALLLPKC</sequence>
<dbReference type="AlphaFoldDB" id="A0A077Z749"/>
<evidence type="ECO:0000313" key="2">
    <source>
        <dbReference type="Proteomes" id="UP000030665"/>
    </source>
</evidence>
<protein>
    <submittedName>
        <fullName evidence="1">Uncharacterized protein</fullName>
    </submittedName>
</protein>
<organism evidence="1 2">
    <name type="scientific">Trichuris trichiura</name>
    <name type="common">Whipworm</name>
    <name type="synonym">Trichocephalus trichiurus</name>
    <dbReference type="NCBI Taxonomy" id="36087"/>
    <lineage>
        <taxon>Eukaryota</taxon>
        <taxon>Metazoa</taxon>
        <taxon>Ecdysozoa</taxon>
        <taxon>Nematoda</taxon>
        <taxon>Enoplea</taxon>
        <taxon>Dorylaimia</taxon>
        <taxon>Trichinellida</taxon>
        <taxon>Trichuridae</taxon>
        <taxon>Trichuris</taxon>
    </lineage>
</organism>
<reference evidence="1" key="2">
    <citation type="submission" date="2014-03" db="EMBL/GenBank/DDBJ databases">
        <title>The whipworm genome and dual-species transcriptomics of an intimate host-pathogen interaction.</title>
        <authorList>
            <person name="Foth B.J."/>
            <person name="Tsai I.J."/>
            <person name="Reid A.J."/>
            <person name="Bancroft A.J."/>
            <person name="Nichol S."/>
            <person name="Tracey A."/>
            <person name="Holroyd N."/>
            <person name="Cotton J.A."/>
            <person name="Stanley E.J."/>
            <person name="Zarowiecki M."/>
            <person name="Liu J.Z."/>
            <person name="Huckvale T."/>
            <person name="Cooper P.J."/>
            <person name="Grencis R.K."/>
            <person name="Berriman M."/>
        </authorList>
    </citation>
    <scope>NUCLEOTIDE SEQUENCE [LARGE SCALE GENOMIC DNA]</scope>
</reference>
<keyword evidence="2" id="KW-1185">Reference proteome</keyword>
<evidence type="ECO:0000313" key="1">
    <source>
        <dbReference type="EMBL" id="CDW56267.1"/>
    </source>
</evidence>
<reference evidence="1" key="1">
    <citation type="submission" date="2014-01" db="EMBL/GenBank/DDBJ databases">
        <authorList>
            <person name="Aslett M."/>
        </authorList>
    </citation>
    <scope>NUCLEOTIDE SEQUENCE</scope>
</reference>
<name>A0A077Z749_TRITR</name>
<dbReference type="OrthoDB" id="10299477at2759"/>
<accession>A0A077Z749</accession>